<dbReference type="PRINTS" id="PR00722">
    <property type="entry name" value="CHYMOTRYPSIN"/>
</dbReference>
<evidence type="ECO:0000313" key="6">
    <source>
        <dbReference type="EMBL" id="KAJ0389898.1"/>
    </source>
</evidence>
<evidence type="ECO:0000256" key="1">
    <source>
        <dbReference type="ARBA" id="ARBA00022670"/>
    </source>
</evidence>
<dbReference type="InterPro" id="IPR043504">
    <property type="entry name" value="Peptidase_S1_PA_chymotrypsin"/>
</dbReference>
<dbReference type="PANTHER" id="PTHR24264:SF54">
    <property type="entry name" value="PEPTIDASE S1 DOMAIN-CONTAINING PROTEIN"/>
    <property type="match status" value="1"/>
</dbReference>
<dbReference type="SMART" id="SM00020">
    <property type="entry name" value="Tryp_SPc"/>
    <property type="match status" value="1"/>
</dbReference>
<evidence type="ECO:0000313" key="7">
    <source>
        <dbReference type="Proteomes" id="UP001209570"/>
    </source>
</evidence>
<sequence>MFQNDFALVELEYISVQAPIVLYSGKKSEYEAGTQLTFYGYESSKRAAVRGVSSVDLRVVGQKDCQEALQPPLLDASMLCAGGVEGKDACQGDSGGPLVLPTPGDVGLVALSSYGRGCGVKDMPAVRNGLA</sequence>
<dbReference type="InterPro" id="IPR001314">
    <property type="entry name" value="Peptidase_S1A"/>
</dbReference>
<dbReference type="Proteomes" id="UP001209570">
    <property type="component" value="Unassembled WGS sequence"/>
</dbReference>
<dbReference type="GO" id="GO:0004252">
    <property type="term" value="F:serine-type endopeptidase activity"/>
    <property type="evidence" value="ECO:0007669"/>
    <property type="project" value="InterPro"/>
</dbReference>
<evidence type="ECO:0000256" key="4">
    <source>
        <dbReference type="ARBA" id="ARBA00023157"/>
    </source>
</evidence>
<dbReference type="InterPro" id="IPR050127">
    <property type="entry name" value="Serine_Proteases_S1"/>
</dbReference>
<keyword evidence="3" id="KW-0843">Virulence</keyword>
<keyword evidence="2" id="KW-0378">Hydrolase</keyword>
<gene>
    <name evidence="6" type="ORF">P43SY_010825</name>
</gene>
<evidence type="ECO:0000259" key="5">
    <source>
        <dbReference type="PROSITE" id="PS50240"/>
    </source>
</evidence>
<feature type="domain" description="Peptidase S1" evidence="5">
    <location>
        <begin position="1"/>
        <end position="131"/>
    </location>
</feature>
<keyword evidence="1" id="KW-0645">Protease</keyword>
<name>A0AAD5LPX3_PYTIN</name>
<organism evidence="6 7">
    <name type="scientific">Pythium insidiosum</name>
    <name type="common">Pythiosis disease agent</name>
    <dbReference type="NCBI Taxonomy" id="114742"/>
    <lineage>
        <taxon>Eukaryota</taxon>
        <taxon>Sar</taxon>
        <taxon>Stramenopiles</taxon>
        <taxon>Oomycota</taxon>
        <taxon>Peronosporomycetes</taxon>
        <taxon>Pythiales</taxon>
        <taxon>Pythiaceae</taxon>
        <taxon>Pythium</taxon>
    </lineage>
</organism>
<dbReference type="AlphaFoldDB" id="A0AAD5LPX3"/>
<dbReference type="PROSITE" id="PS00135">
    <property type="entry name" value="TRYPSIN_SER"/>
    <property type="match status" value="1"/>
</dbReference>
<keyword evidence="4" id="KW-1015">Disulfide bond</keyword>
<dbReference type="GO" id="GO:0005615">
    <property type="term" value="C:extracellular space"/>
    <property type="evidence" value="ECO:0007669"/>
    <property type="project" value="TreeGrafter"/>
</dbReference>
<reference evidence="6" key="1">
    <citation type="submission" date="2021-12" db="EMBL/GenBank/DDBJ databases">
        <title>Prjna785345.</title>
        <authorList>
            <person name="Rujirawat T."/>
            <person name="Krajaejun T."/>
        </authorList>
    </citation>
    <scope>NUCLEOTIDE SEQUENCE</scope>
    <source>
        <strain evidence="6">Pi057C3</strain>
    </source>
</reference>
<evidence type="ECO:0000256" key="3">
    <source>
        <dbReference type="ARBA" id="ARBA00023026"/>
    </source>
</evidence>
<protein>
    <recommendedName>
        <fullName evidence="5">Peptidase S1 domain-containing protein</fullName>
    </recommendedName>
</protein>
<dbReference type="PANTHER" id="PTHR24264">
    <property type="entry name" value="TRYPSIN-RELATED"/>
    <property type="match status" value="1"/>
</dbReference>
<dbReference type="EMBL" id="JAKCXM010002918">
    <property type="protein sequence ID" value="KAJ0389898.1"/>
    <property type="molecule type" value="Genomic_DNA"/>
</dbReference>
<dbReference type="InterPro" id="IPR001254">
    <property type="entry name" value="Trypsin_dom"/>
</dbReference>
<dbReference type="Gene3D" id="2.40.10.10">
    <property type="entry name" value="Trypsin-like serine proteases"/>
    <property type="match status" value="1"/>
</dbReference>
<dbReference type="InterPro" id="IPR033116">
    <property type="entry name" value="TRYPSIN_SER"/>
</dbReference>
<dbReference type="Pfam" id="PF00089">
    <property type="entry name" value="Trypsin"/>
    <property type="match status" value="1"/>
</dbReference>
<dbReference type="PROSITE" id="PS50240">
    <property type="entry name" value="TRYPSIN_DOM"/>
    <property type="match status" value="1"/>
</dbReference>
<keyword evidence="7" id="KW-1185">Reference proteome</keyword>
<dbReference type="SUPFAM" id="SSF50494">
    <property type="entry name" value="Trypsin-like serine proteases"/>
    <property type="match status" value="1"/>
</dbReference>
<dbReference type="GO" id="GO:0006508">
    <property type="term" value="P:proteolysis"/>
    <property type="evidence" value="ECO:0007669"/>
    <property type="project" value="UniProtKB-KW"/>
</dbReference>
<accession>A0AAD5LPX3</accession>
<proteinExistence type="predicted"/>
<evidence type="ECO:0000256" key="2">
    <source>
        <dbReference type="ARBA" id="ARBA00022801"/>
    </source>
</evidence>
<comment type="caution">
    <text evidence="6">The sequence shown here is derived from an EMBL/GenBank/DDBJ whole genome shotgun (WGS) entry which is preliminary data.</text>
</comment>
<dbReference type="InterPro" id="IPR009003">
    <property type="entry name" value="Peptidase_S1_PA"/>
</dbReference>